<dbReference type="EMBL" id="QRVL01000008">
    <property type="protein sequence ID" value="RGS39642.1"/>
    <property type="molecule type" value="Genomic_DNA"/>
</dbReference>
<comment type="similarity">
    <text evidence="2">Belongs to the acyltransferase 3 family.</text>
</comment>
<keyword evidence="6 7" id="KW-0472">Membrane</keyword>
<keyword evidence="3" id="KW-1003">Cell membrane</keyword>
<gene>
    <name evidence="9" type="ORF">DWX93_10470</name>
</gene>
<dbReference type="GO" id="GO:0009246">
    <property type="term" value="P:enterobacterial common antigen biosynthetic process"/>
    <property type="evidence" value="ECO:0007669"/>
    <property type="project" value="TreeGrafter"/>
</dbReference>
<dbReference type="Proteomes" id="UP000266172">
    <property type="component" value="Unassembled WGS sequence"/>
</dbReference>
<dbReference type="PANTHER" id="PTHR40074:SF2">
    <property type="entry name" value="O-ACETYLTRANSFERASE WECH"/>
    <property type="match status" value="1"/>
</dbReference>
<dbReference type="AlphaFoldDB" id="A0A395V5U6"/>
<organism evidence="9 10">
    <name type="scientific">Roseburia hominis</name>
    <dbReference type="NCBI Taxonomy" id="301301"/>
    <lineage>
        <taxon>Bacteria</taxon>
        <taxon>Bacillati</taxon>
        <taxon>Bacillota</taxon>
        <taxon>Clostridia</taxon>
        <taxon>Lachnospirales</taxon>
        <taxon>Lachnospiraceae</taxon>
        <taxon>Roseburia</taxon>
    </lineage>
</organism>
<evidence type="ECO:0000256" key="5">
    <source>
        <dbReference type="ARBA" id="ARBA00022989"/>
    </source>
</evidence>
<evidence type="ECO:0000256" key="7">
    <source>
        <dbReference type="SAM" id="Phobius"/>
    </source>
</evidence>
<feature type="transmembrane region" description="Helical" evidence="7">
    <location>
        <begin position="158"/>
        <end position="178"/>
    </location>
</feature>
<feature type="transmembrane region" description="Helical" evidence="7">
    <location>
        <begin position="51"/>
        <end position="74"/>
    </location>
</feature>
<reference evidence="9 10" key="1">
    <citation type="submission" date="2018-08" db="EMBL/GenBank/DDBJ databases">
        <title>A genome reference for cultivated species of the human gut microbiota.</title>
        <authorList>
            <person name="Zou Y."/>
            <person name="Xue W."/>
            <person name="Luo G."/>
        </authorList>
    </citation>
    <scope>NUCLEOTIDE SEQUENCE [LARGE SCALE GENOMIC DNA]</scope>
    <source>
        <strain evidence="9 10">AF22-12AC</strain>
    </source>
</reference>
<keyword evidence="4 7" id="KW-0812">Transmembrane</keyword>
<feature type="domain" description="Acyltransferase 3" evidence="8">
    <location>
        <begin position="14"/>
        <end position="330"/>
    </location>
</feature>
<feature type="transmembrane region" description="Helical" evidence="7">
    <location>
        <begin position="318"/>
        <end position="340"/>
    </location>
</feature>
<feature type="transmembrane region" description="Helical" evidence="7">
    <location>
        <begin position="12"/>
        <end position="31"/>
    </location>
</feature>
<accession>A0A395V5U6</accession>
<dbReference type="GO" id="GO:0016413">
    <property type="term" value="F:O-acetyltransferase activity"/>
    <property type="evidence" value="ECO:0007669"/>
    <property type="project" value="TreeGrafter"/>
</dbReference>
<feature type="transmembrane region" description="Helical" evidence="7">
    <location>
        <begin position="129"/>
        <end position="146"/>
    </location>
</feature>
<comment type="subcellular location">
    <subcellularLocation>
        <location evidence="1">Cell membrane</location>
        <topology evidence="1">Multi-pass membrane protein</topology>
    </subcellularLocation>
</comment>
<protein>
    <recommendedName>
        <fullName evidence="8">Acyltransferase 3 domain-containing protein</fullName>
    </recommendedName>
</protein>
<comment type="caution">
    <text evidence="9">The sequence shown here is derived from an EMBL/GenBank/DDBJ whole genome shotgun (WGS) entry which is preliminary data.</text>
</comment>
<feature type="transmembrane region" description="Helical" evidence="7">
    <location>
        <begin position="279"/>
        <end position="298"/>
    </location>
</feature>
<feature type="transmembrane region" description="Helical" evidence="7">
    <location>
        <begin position="184"/>
        <end position="204"/>
    </location>
</feature>
<evidence type="ECO:0000256" key="4">
    <source>
        <dbReference type="ARBA" id="ARBA00022692"/>
    </source>
</evidence>
<keyword evidence="5 7" id="KW-1133">Transmembrane helix</keyword>
<dbReference type="Pfam" id="PF01757">
    <property type="entry name" value="Acyl_transf_3"/>
    <property type="match status" value="1"/>
</dbReference>
<evidence type="ECO:0000256" key="2">
    <source>
        <dbReference type="ARBA" id="ARBA00007400"/>
    </source>
</evidence>
<dbReference type="RefSeq" id="WP_118097602.1">
    <property type="nucleotide sequence ID" value="NZ_QRVL01000008.1"/>
</dbReference>
<evidence type="ECO:0000313" key="10">
    <source>
        <dbReference type="Proteomes" id="UP000266172"/>
    </source>
</evidence>
<evidence type="ECO:0000256" key="1">
    <source>
        <dbReference type="ARBA" id="ARBA00004651"/>
    </source>
</evidence>
<sequence>MGLEKTIQKKRKIVYLELLRIIACFCVIINHTNSGIFLSRTPDSKIWWVSLTYFFVSKTAVPIFLMISGVLLLGHVDTYRKWSSRMLHIFLDILIFSFFYYVWSMYTADRSVNLIEYLKLIWQRNVTNAYWYLYLYLGILLMLPLFQRLSVNMGKREYELLILVCAVFMGTMPIVIHYMPGAAFSSYFCDPFFSEFVGIFFLGYYIHNYVPVKKEYALAAVLVFGMDILLQVLLTYREYQVDPQQYLFFDERTFITVVTAAATLFYLGRCMEAVLISEWFWKVVGFFGGCSFGIYLLSDFFLDSYYGIYGNLSERMNPMIAVFFYECLIFLTGAAVTAVLKKIPYIKKLL</sequence>
<evidence type="ECO:0000313" key="9">
    <source>
        <dbReference type="EMBL" id="RGS39642.1"/>
    </source>
</evidence>
<feature type="transmembrane region" description="Helical" evidence="7">
    <location>
        <begin position="86"/>
        <end position="103"/>
    </location>
</feature>
<feature type="transmembrane region" description="Helical" evidence="7">
    <location>
        <begin position="246"/>
        <end position="267"/>
    </location>
</feature>
<dbReference type="GO" id="GO:0005886">
    <property type="term" value="C:plasma membrane"/>
    <property type="evidence" value="ECO:0007669"/>
    <property type="project" value="UniProtKB-SubCell"/>
</dbReference>
<evidence type="ECO:0000256" key="3">
    <source>
        <dbReference type="ARBA" id="ARBA00022475"/>
    </source>
</evidence>
<evidence type="ECO:0000256" key="6">
    <source>
        <dbReference type="ARBA" id="ARBA00023136"/>
    </source>
</evidence>
<name>A0A395V5U6_9FIRM</name>
<dbReference type="PANTHER" id="PTHR40074">
    <property type="entry name" value="O-ACETYLTRANSFERASE WECH"/>
    <property type="match status" value="1"/>
</dbReference>
<feature type="transmembrane region" description="Helical" evidence="7">
    <location>
        <begin position="216"/>
        <end position="234"/>
    </location>
</feature>
<proteinExistence type="inferred from homology"/>
<dbReference type="InterPro" id="IPR002656">
    <property type="entry name" value="Acyl_transf_3_dom"/>
</dbReference>
<evidence type="ECO:0000259" key="8">
    <source>
        <dbReference type="Pfam" id="PF01757"/>
    </source>
</evidence>